<dbReference type="PANTHER" id="PTHR30146">
    <property type="entry name" value="LACI-RELATED TRANSCRIPTIONAL REPRESSOR"/>
    <property type="match status" value="1"/>
</dbReference>
<dbReference type="InterPro" id="IPR000843">
    <property type="entry name" value="HTH_LacI"/>
</dbReference>
<dbReference type="Pfam" id="PF13377">
    <property type="entry name" value="Peripla_BP_3"/>
    <property type="match status" value="1"/>
</dbReference>
<evidence type="ECO:0000256" key="2">
    <source>
        <dbReference type="ARBA" id="ARBA00023125"/>
    </source>
</evidence>
<feature type="domain" description="HTH lacI-type" evidence="4">
    <location>
        <begin position="9"/>
        <end position="64"/>
    </location>
</feature>
<dbReference type="InterPro" id="IPR028082">
    <property type="entry name" value="Peripla_BP_I"/>
</dbReference>
<protein>
    <submittedName>
        <fullName evidence="5">Transcriptional regulator, LacI family</fullName>
    </submittedName>
</protein>
<evidence type="ECO:0000313" key="5">
    <source>
        <dbReference type="EMBL" id="AEA28994.1"/>
    </source>
</evidence>
<keyword evidence="2" id="KW-0238">DNA-binding</keyword>
<organism evidence="5">
    <name type="scientific">Pseudonocardia dioxanivorans (strain ATCC 55486 / DSM 44775 / JCM 13855 / CB1190)</name>
    <dbReference type="NCBI Taxonomy" id="675635"/>
    <lineage>
        <taxon>Bacteria</taxon>
        <taxon>Bacillati</taxon>
        <taxon>Actinomycetota</taxon>
        <taxon>Actinomycetes</taxon>
        <taxon>Pseudonocardiales</taxon>
        <taxon>Pseudonocardiaceae</taxon>
        <taxon>Pseudonocardia</taxon>
    </lineage>
</organism>
<dbReference type="CDD" id="cd06267">
    <property type="entry name" value="PBP1_LacI_sugar_binding-like"/>
    <property type="match status" value="1"/>
</dbReference>
<dbReference type="Gene3D" id="3.40.50.2300">
    <property type="match status" value="2"/>
</dbReference>
<name>F2L721_PSEUX</name>
<dbReference type="Gene3D" id="1.10.260.40">
    <property type="entry name" value="lambda repressor-like DNA-binding domains"/>
    <property type="match status" value="1"/>
</dbReference>
<evidence type="ECO:0000256" key="3">
    <source>
        <dbReference type="ARBA" id="ARBA00023163"/>
    </source>
</evidence>
<dbReference type="InterPro" id="IPR010982">
    <property type="entry name" value="Lambda_DNA-bd_dom_sf"/>
</dbReference>
<sequence>MTDRLDGSVRLEDVAKLAGVSLATASRALNGSTRRVRDDLRERVLDAAIALQYTANAHAQAVARGRSDVVGLLVHDIGDPFFSSIAAGVIQAADREGLLVTLASTGRDPARELQFVRALRGQRARAVIIAGSRVDEPAQMAQLAREVASYRAGGGRVAMISQNRLPVDTVMLENRASGKALAKALVGLGHRRFAVLAGPAELFTARDRLDGFRQGLTGAGVSLPARHIIRSDFTRDGGYEALQQVLDADLDVTCVVAVNDVMAVGAMAALRARGLRCPADLAVAGFDDIVTLRDVTPSLTTVRFPLEEMGSTALSLVVGAEGVRPRLHAVEGQVMIRESTPSLG</sequence>
<dbReference type="SMART" id="SM00354">
    <property type="entry name" value="HTH_LACI"/>
    <property type="match status" value="1"/>
</dbReference>
<dbReference type="CDD" id="cd01392">
    <property type="entry name" value="HTH_LacI"/>
    <property type="match status" value="1"/>
</dbReference>
<dbReference type="InterPro" id="IPR046335">
    <property type="entry name" value="LacI/GalR-like_sensor"/>
</dbReference>
<dbReference type="SUPFAM" id="SSF53822">
    <property type="entry name" value="Periplasmic binding protein-like I"/>
    <property type="match status" value="1"/>
</dbReference>
<dbReference type="PROSITE" id="PS00356">
    <property type="entry name" value="HTH_LACI_1"/>
    <property type="match status" value="1"/>
</dbReference>
<evidence type="ECO:0000259" key="4">
    <source>
        <dbReference type="PROSITE" id="PS50932"/>
    </source>
</evidence>
<evidence type="ECO:0000256" key="1">
    <source>
        <dbReference type="ARBA" id="ARBA00023015"/>
    </source>
</evidence>
<reference evidence="5" key="1">
    <citation type="journal article" date="2011" name="J. Bacteriol.">
        <title>Genome sequence of the 1,4-dioxane-degrading Pseudonocardia dioxanivorans strain CB1190.</title>
        <authorList>
            <person name="Sales C.M."/>
            <person name="Mahendra S."/>
            <person name="Grostern A."/>
            <person name="Parales R.E."/>
            <person name="Goodwin L.A."/>
            <person name="Woyke T."/>
            <person name="Nolan M."/>
            <person name="Lapidus A."/>
            <person name="Chertkov O."/>
            <person name="Ovchinnikova G."/>
            <person name="Sczyrba A."/>
            <person name="Alvarez-Cohen L."/>
        </authorList>
    </citation>
    <scope>NUCLEOTIDE SEQUENCE</scope>
    <source>
        <strain evidence="5">CB1190</strain>
        <plasmid evidence="5">pPSED02</plasmid>
    </source>
</reference>
<gene>
    <name evidence="5" type="ORF">Psed_6928</name>
</gene>
<dbReference type="GO" id="GO:0000976">
    <property type="term" value="F:transcription cis-regulatory region binding"/>
    <property type="evidence" value="ECO:0007669"/>
    <property type="project" value="TreeGrafter"/>
</dbReference>
<dbReference type="PROSITE" id="PS50932">
    <property type="entry name" value="HTH_LACI_2"/>
    <property type="match status" value="1"/>
</dbReference>
<keyword evidence="3" id="KW-0804">Transcription</keyword>
<proteinExistence type="predicted"/>
<dbReference type="AlphaFoldDB" id="F2L721"/>
<dbReference type="EMBL" id="CP002596">
    <property type="protein sequence ID" value="AEA28994.1"/>
    <property type="molecule type" value="Genomic_DNA"/>
</dbReference>
<keyword evidence="5" id="KW-0614">Plasmid</keyword>
<dbReference type="SUPFAM" id="SSF47413">
    <property type="entry name" value="lambda repressor-like DNA-binding domains"/>
    <property type="match status" value="1"/>
</dbReference>
<keyword evidence="1" id="KW-0805">Transcription regulation</keyword>
<dbReference type="RefSeq" id="WP_014203883.1">
    <property type="nucleotide sequence ID" value="NC_016600.1"/>
</dbReference>
<dbReference type="GO" id="GO:0003700">
    <property type="term" value="F:DNA-binding transcription factor activity"/>
    <property type="evidence" value="ECO:0007669"/>
    <property type="project" value="TreeGrafter"/>
</dbReference>
<dbReference type="Pfam" id="PF00356">
    <property type="entry name" value="LacI"/>
    <property type="match status" value="1"/>
</dbReference>
<accession>F2L721</accession>
<geneLocation type="plasmid" evidence="5">
    <name>pPSED02</name>
</geneLocation>
<dbReference type="PANTHER" id="PTHR30146:SF153">
    <property type="entry name" value="LACTOSE OPERON REPRESSOR"/>
    <property type="match status" value="1"/>
</dbReference>